<dbReference type="Proteomes" id="UP000324705">
    <property type="component" value="Chromosome 3B"/>
</dbReference>
<evidence type="ECO:0000256" key="3">
    <source>
        <dbReference type="ARBA" id="ARBA00022989"/>
    </source>
</evidence>
<feature type="transmembrane region" description="Helical" evidence="5">
    <location>
        <begin position="150"/>
        <end position="168"/>
    </location>
</feature>
<feature type="chain" id="PRO_5040253042" description="NFD4 C-terminal domain-containing protein" evidence="6">
    <location>
        <begin position="20"/>
        <end position="301"/>
    </location>
</feature>
<dbReference type="Pfam" id="PF23262">
    <property type="entry name" value="NFD4_C"/>
    <property type="match status" value="1"/>
</dbReference>
<feature type="transmembrane region" description="Helical" evidence="5">
    <location>
        <begin position="252"/>
        <end position="273"/>
    </location>
</feature>
<protein>
    <recommendedName>
        <fullName evidence="7">NFD4 C-terminal domain-containing protein</fullName>
    </recommendedName>
</protein>
<accession>A0A9R1S511</accession>
<feature type="transmembrane region" description="Helical" evidence="5">
    <location>
        <begin position="82"/>
        <end position="100"/>
    </location>
</feature>
<dbReference type="OMA" id="PPTFLQW"/>
<dbReference type="EMBL" id="LT934116">
    <property type="protein sequence ID" value="VAH81307.1"/>
    <property type="molecule type" value="Genomic_DNA"/>
</dbReference>
<evidence type="ECO:0000256" key="5">
    <source>
        <dbReference type="SAM" id="Phobius"/>
    </source>
</evidence>
<dbReference type="PANTHER" id="PTHR21576:SF11">
    <property type="entry name" value="MAJOR FACILITATOR SUPERFAMILY PROTEIN"/>
    <property type="match status" value="1"/>
</dbReference>
<feature type="signal peptide" evidence="6">
    <location>
        <begin position="1"/>
        <end position="19"/>
    </location>
</feature>
<feature type="domain" description="NFD4 C-terminal" evidence="7">
    <location>
        <begin position="69"/>
        <end position="278"/>
    </location>
</feature>
<dbReference type="GO" id="GO:0016020">
    <property type="term" value="C:membrane"/>
    <property type="evidence" value="ECO:0007669"/>
    <property type="project" value="UniProtKB-SubCell"/>
</dbReference>
<keyword evidence="2 5" id="KW-0812">Transmembrane</keyword>
<comment type="subcellular location">
    <subcellularLocation>
        <location evidence="1">Membrane</location>
        <topology evidence="1">Multi-pass membrane protein</topology>
    </subcellularLocation>
</comment>
<feature type="transmembrane region" description="Helical" evidence="5">
    <location>
        <begin position="213"/>
        <end position="232"/>
    </location>
</feature>
<evidence type="ECO:0000256" key="2">
    <source>
        <dbReference type="ARBA" id="ARBA00022692"/>
    </source>
</evidence>
<evidence type="ECO:0000313" key="9">
    <source>
        <dbReference type="Proteomes" id="UP000324705"/>
    </source>
</evidence>
<evidence type="ECO:0000256" key="6">
    <source>
        <dbReference type="SAM" id="SignalP"/>
    </source>
</evidence>
<dbReference type="AlphaFoldDB" id="A0A9R1S511"/>
<keyword evidence="9" id="KW-1185">Reference proteome</keyword>
<keyword evidence="3 5" id="KW-1133">Transmembrane helix</keyword>
<keyword evidence="6" id="KW-0732">Signal</keyword>
<sequence>MVSLSVLLAVPMLIPVALKIRESMNKIWEAKRENRIHDLGTDDAVVVIEVMDLEYKEEEIAVAEENPQEEVGGLQLLKKPDFWLYFFSYMFSGTLGLVFLNNLGQIAESRGLGQTSTLVSLSSSFGFFGRLLPSFMDYYSAKSGHSISRTGSMASLMAPMACAFFLLLNPGSVFLYASTAIIGTCTGAITSVAVSATSELFGAKNFGVNHNVLVSNIPVGSLCFGYFSAFLYQREAGARGAATCSGASCYRATFAIWGATCVVGTLLCVVLYVRSRSFAGRLPVRLQWLSRFANFLGARQK</sequence>
<evidence type="ECO:0000256" key="4">
    <source>
        <dbReference type="ARBA" id="ARBA00023136"/>
    </source>
</evidence>
<feature type="transmembrane region" description="Helical" evidence="5">
    <location>
        <begin position="174"/>
        <end position="201"/>
    </location>
</feature>
<keyword evidence="4 5" id="KW-0472">Membrane</keyword>
<evidence type="ECO:0000259" key="7">
    <source>
        <dbReference type="Pfam" id="PF23262"/>
    </source>
</evidence>
<dbReference type="InterPro" id="IPR036259">
    <property type="entry name" value="MFS_trans_sf"/>
</dbReference>
<proteinExistence type="predicted"/>
<dbReference type="Gene3D" id="1.20.1250.20">
    <property type="entry name" value="MFS general substrate transporter like domains"/>
    <property type="match status" value="1"/>
</dbReference>
<dbReference type="SUPFAM" id="SSF103473">
    <property type="entry name" value="MFS general substrate transporter"/>
    <property type="match status" value="1"/>
</dbReference>
<dbReference type="InterPro" id="IPR056555">
    <property type="entry name" value="NFD4_C"/>
</dbReference>
<reference evidence="8 9" key="1">
    <citation type="submission" date="2017-09" db="EMBL/GenBank/DDBJ databases">
        <authorList>
            <consortium name="International Durum Wheat Genome Sequencing Consortium (IDWGSC)"/>
            <person name="Milanesi L."/>
        </authorList>
    </citation>
    <scope>NUCLEOTIDE SEQUENCE [LARGE SCALE GENOMIC DNA]</scope>
    <source>
        <strain evidence="9">cv. Svevo</strain>
    </source>
</reference>
<gene>
    <name evidence="8" type="ORF">TRITD_3Bv1G195490</name>
</gene>
<dbReference type="Gramene" id="TRITD3Bv1G195490.1">
    <property type="protein sequence ID" value="TRITD3Bv1G195490.1"/>
    <property type="gene ID" value="TRITD3Bv1G195490"/>
</dbReference>
<evidence type="ECO:0000313" key="8">
    <source>
        <dbReference type="EMBL" id="VAH81307.1"/>
    </source>
</evidence>
<organism evidence="8 9">
    <name type="scientific">Triticum turgidum subsp. durum</name>
    <name type="common">Durum wheat</name>
    <name type="synonym">Triticum durum</name>
    <dbReference type="NCBI Taxonomy" id="4567"/>
    <lineage>
        <taxon>Eukaryota</taxon>
        <taxon>Viridiplantae</taxon>
        <taxon>Streptophyta</taxon>
        <taxon>Embryophyta</taxon>
        <taxon>Tracheophyta</taxon>
        <taxon>Spermatophyta</taxon>
        <taxon>Magnoliopsida</taxon>
        <taxon>Liliopsida</taxon>
        <taxon>Poales</taxon>
        <taxon>Poaceae</taxon>
        <taxon>BOP clade</taxon>
        <taxon>Pooideae</taxon>
        <taxon>Triticodae</taxon>
        <taxon>Triticeae</taxon>
        <taxon>Triticinae</taxon>
        <taxon>Triticum</taxon>
    </lineage>
</organism>
<dbReference type="PANTHER" id="PTHR21576">
    <property type="entry name" value="UNCHARACTERIZED NODULIN-LIKE PROTEIN"/>
    <property type="match status" value="1"/>
</dbReference>
<evidence type="ECO:0000256" key="1">
    <source>
        <dbReference type="ARBA" id="ARBA00004141"/>
    </source>
</evidence>
<name>A0A9R1S511_TRITD</name>